<proteinExistence type="predicted"/>
<reference evidence="1" key="2">
    <citation type="submission" date="2020-11" db="EMBL/GenBank/DDBJ databases">
        <authorList>
            <person name="McCartney M.A."/>
            <person name="Auch B."/>
            <person name="Kono T."/>
            <person name="Mallez S."/>
            <person name="Becker A."/>
            <person name="Gohl D.M."/>
            <person name="Silverstein K.A.T."/>
            <person name="Koren S."/>
            <person name="Bechman K.B."/>
            <person name="Herman A."/>
            <person name="Abrahante J.E."/>
            <person name="Garbe J."/>
        </authorList>
    </citation>
    <scope>NUCLEOTIDE SEQUENCE</scope>
    <source>
        <strain evidence="1">Duluth1</strain>
        <tissue evidence="1">Whole animal</tissue>
    </source>
</reference>
<accession>A0A9D4CI56</accession>
<keyword evidence="2" id="KW-1185">Reference proteome</keyword>
<sequence length="112" mass="12509">MSTKSNEGTSQNPILQLGMQTEATNNQSSFTLGVMVALTTEIQGYQPLETVECWSNAPINGSLLDNICRKCPKLLTTGNVFFRKARGRDCRLLWFQEKSRSVDDYNGSQLSK</sequence>
<dbReference type="EMBL" id="JAIWYP010000012">
    <property type="protein sequence ID" value="KAH3725764.1"/>
    <property type="molecule type" value="Genomic_DNA"/>
</dbReference>
<evidence type="ECO:0000313" key="1">
    <source>
        <dbReference type="EMBL" id="KAH3725764.1"/>
    </source>
</evidence>
<name>A0A9D4CI56_DREPO</name>
<evidence type="ECO:0000313" key="2">
    <source>
        <dbReference type="Proteomes" id="UP000828390"/>
    </source>
</evidence>
<dbReference type="Proteomes" id="UP000828390">
    <property type="component" value="Unassembled WGS sequence"/>
</dbReference>
<protein>
    <submittedName>
        <fullName evidence="1">Uncharacterized protein</fullName>
    </submittedName>
</protein>
<organism evidence="1 2">
    <name type="scientific">Dreissena polymorpha</name>
    <name type="common">Zebra mussel</name>
    <name type="synonym">Mytilus polymorpha</name>
    <dbReference type="NCBI Taxonomy" id="45954"/>
    <lineage>
        <taxon>Eukaryota</taxon>
        <taxon>Metazoa</taxon>
        <taxon>Spiralia</taxon>
        <taxon>Lophotrochozoa</taxon>
        <taxon>Mollusca</taxon>
        <taxon>Bivalvia</taxon>
        <taxon>Autobranchia</taxon>
        <taxon>Heteroconchia</taxon>
        <taxon>Euheterodonta</taxon>
        <taxon>Imparidentia</taxon>
        <taxon>Neoheterodontei</taxon>
        <taxon>Myida</taxon>
        <taxon>Dreissenoidea</taxon>
        <taxon>Dreissenidae</taxon>
        <taxon>Dreissena</taxon>
    </lineage>
</organism>
<comment type="caution">
    <text evidence="1">The sequence shown here is derived from an EMBL/GenBank/DDBJ whole genome shotgun (WGS) entry which is preliminary data.</text>
</comment>
<reference evidence="1" key="1">
    <citation type="journal article" date="2019" name="bioRxiv">
        <title>The Genome of the Zebra Mussel, Dreissena polymorpha: A Resource for Invasive Species Research.</title>
        <authorList>
            <person name="McCartney M.A."/>
            <person name="Auch B."/>
            <person name="Kono T."/>
            <person name="Mallez S."/>
            <person name="Zhang Y."/>
            <person name="Obille A."/>
            <person name="Becker A."/>
            <person name="Abrahante J.E."/>
            <person name="Garbe J."/>
            <person name="Badalamenti J.P."/>
            <person name="Herman A."/>
            <person name="Mangelson H."/>
            <person name="Liachko I."/>
            <person name="Sullivan S."/>
            <person name="Sone E.D."/>
            <person name="Koren S."/>
            <person name="Silverstein K.A.T."/>
            <person name="Beckman K.B."/>
            <person name="Gohl D.M."/>
        </authorList>
    </citation>
    <scope>NUCLEOTIDE SEQUENCE</scope>
    <source>
        <strain evidence="1">Duluth1</strain>
        <tissue evidence="1">Whole animal</tissue>
    </source>
</reference>
<gene>
    <name evidence="1" type="ORF">DPMN_051613</name>
</gene>
<dbReference type="AlphaFoldDB" id="A0A9D4CI56"/>